<dbReference type="EMBL" id="JACBYW010000012">
    <property type="protein sequence ID" value="NYH81034.1"/>
    <property type="molecule type" value="Genomic_DNA"/>
</dbReference>
<proteinExistence type="predicted"/>
<evidence type="ECO:0000256" key="1">
    <source>
        <dbReference type="SAM" id="MobiDB-lite"/>
    </source>
</evidence>
<organism evidence="2 3">
    <name type="scientific">Actinopolyspora biskrensis</name>
    <dbReference type="NCBI Taxonomy" id="1470178"/>
    <lineage>
        <taxon>Bacteria</taxon>
        <taxon>Bacillati</taxon>
        <taxon>Actinomycetota</taxon>
        <taxon>Actinomycetes</taxon>
        <taxon>Actinopolysporales</taxon>
        <taxon>Actinopolysporaceae</taxon>
        <taxon>Actinopolyspora</taxon>
    </lineage>
</organism>
<dbReference type="Proteomes" id="UP000548304">
    <property type="component" value="Unassembled WGS sequence"/>
</dbReference>
<comment type="caution">
    <text evidence="2">The sequence shown here is derived from an EMBL/GenBank/DDBJ whole genome shotgun (WGS) entry which is preliminary data.</text>
</comment>
<reference evidence="2 3" key="1">
    <citation type="submission" date="2020-07" db="EMBL/GenBank/DDBJ databases">
        <title>Genomic Encyclopedia of Type Strains, Phase III (KMG-III): the genomes of soil and plant-associated and newly described type strains.</title>
        <authorList>
            <person name="Whitman W."/>
        </authorList>
    </citation>
    <scope>NUCLEOTIDE SEQUENCE [LARGE SCALE GENOMIC DNA]</scope>
    <source>
        <strain evidence="2 3">CECT 8576</strain>
    </source>
</reference>
<feature type="region of interest" description="Disordered" evidence="1">
    <location>
        <begin position="14"/>
        <end position="57"/>
    </location>
</feature>
<protein>
    <submittedName>
        <fullName evidence="2">Uncharacterized protein</fullName>
    </submittedName>
</protein>
<dbReference type="AlphaFoldDB" id="A0A852Z1A8"/>
<evidence type="ECO:0000313" key="3">
    <source>
        <dbReference type="Proteomes" id="UP000548304"/>
    </source>
</evidence>
<evidence type="ECO:0000313" key="2">
    <source>
        <dbReference type="EMBL" id="NYH81034.1"/>
    </source>
</evidence>
<sequence>MPWAGRVAFGAFRPGRGRYPRTVDTRCPISRVPAAQPGRLDRESEPAVTGSKRPVPG</sequence>
<keyword evidence="3" id="KW-1185">Reference proteome</keyword>
<name>A0A852Z1A8_9ACTN</name>
<gene>
    <name evidence="2" type="ORF">FHR84_004408</name>
</gene>
<accession>A0A852Z1A8</accession>